<evidence type="ECO:0000313" key="3">
    <source>
        <dbReference type="Proteomes" id="UP001153069"/>
    </source>
</evidence>
<keyword evidence="3" id="KW-1185">Reference proteome</keyword>
<dbReference type="OrthoDB" id="2014825at2759"/>
<dbReference type="Gene3D" id="3.40.50.11350">
    <property type="match status" value="1"/>
</dbReference>
<proteinExistence type="predicted"/>
<evidence type="ECO:0000313" key="2">
    <source>
        <dbReference type="EMBL" id="CAB9518929.1"/>
    </source>
</evidence>
<dbReference type="AlphaFoldDB" id="A0A9N8EHT5"/>
<reference evidence="2" key="1">
    <citation type="submission" date="2020-06" db="EMBL/GenBank/DDBJ databases">
        <authorList>
            <consortium name="Plant Systems Biology data submission"/>
        </authorList>
    </citation>
    <scope>NUCLEOTIDE SEQUENCE</scope>
    <source>
        <strain evidence="2">D6</strain>
    </source>
</reference>
<comment type="caution">
    <text evidence="2">The sequence shown here is derived from an EMBL/GenBank/DDBJ whole genome shotgun (WGS) entry which is preliminary data.</text>
</comment>
<organism evidence="2 3">
    <name type="scientific">Seminavis robusta</name>
    <dbReference type="NCBI Taxonomy" id="568900"/>
    <lineage>
        <taxon>Eukaryota</taxon>
        <taxon>Sar</taxon>
        <taxon>Stramenopiles</taxon>
        <taxon>Ochrophyta</taxon>
        <taxon>Bacillariophyta</taxon>
        <taxon>Bacillariophyceae</taxon>
        <taxon>Bacillariophycidae</taxon>
        <taxon>Naviculales</taxon>
        <taxon>Naviculaceae</taxon>
        <taxon>Seminavis</taxon>
    </lineage>
</organism>
<dbReference type="EMBL" id="CAICTM010000972">
    <property type="protein sequence ID" value="CAB9518929.1"/>
    <property type="molecule type" value="Genomic_DNA"/>
</dbReference>
<gene>
    <name evidence="2" type="ORF">SEMRO_974_G226700.1</name>
</gene>
<dbReference type="Proteomes" id="UP001153069">
    <property type="component" value="Unassembled WGS sequence"/>
</dbReference>
<accession>A0A9N8EHT5</accession>
<protein>
    <submittedName>
        <fullName evidence="2">Uncharacterized protein</fullName>
    </submittedName>
</protein>
<feature type="region of interest" description="Disordered" evidence="1">
    <location>
        <begin position="1"/>
        <end position="47"/>
    </location>
</feature>
<evidence type="ECO:0000256" key="1">
    <source>
        <dbReference type="SAM" id="MobiDB-lite"/>
    </source>
</evidence>
<name>A0A9N8EHT5_9STRA</name>
<sequence>MRPTSSPSTPSNININTNMTVSPSSPSGTIISPSNSTSTGTGSGTSSTGMKVFRLVRNFVVSVAIWESITFDTKPFKDQWAELYTNTSTITTSTSTLNTNQISLKDLLPTVLVKKEVEEFSVTHLDSINTLTPSHPVHCYHHALCCGKWDVNADEWWTHHPQWFKTKQDNLQLAKIGFCFAPTQNQDHLAFLQELHQLQWGIDIQSQQSTTSLQQLASVIPESYNFTDVNCSNPVTAVPISSGYGASLSHIYKSFWYAFTSQQPFLLIKRGPWMYATKDVNHTWAYCPTRDFGCLYLPLSPCSRERPQDMHKPHMSRRPNQKDPLQAMQWLWLRDYMTRPNQKFQHELAKLQEPYIPLLQNSHCIALHVRRGDSGVPRQPFRRYAAIQEYLDILPPKAITRQNKKKPTIFLLTDDATTIDELYQYHINVTTHPQFHWIYTQKLRNRATELGFEMHIPVSSDGPQELLWITAELNLAAQYCTALLHGTSGYADQLYDRMQFYAGEKNNNSNKNNQNNNQNNNQLQRYYLDTTVRKHQIQQYRGKIKERENVLLQSMADFYANRTTTRSTTGHNNGTAGAR</sequence>